<reference evidence="2" key="1">
    <citation type="submission" date="2018-01" db="EMBL/GenBank/DDBJ databases">
        <title>An insight into the sialome of Amazonian anophelines.</title>
        <authorList>
            <person name="Ribeiro J.M."/>
            <person name="Scarpassa V."/>
            <person name="Calvo E."/>
        </authorList>
    </citation>
    <scope>NUCLEOTIDE SEQUENCE</scope>
    <source>
        <tissue evidence="2">Salivary glands</tissue>
    </source>
</reference>
<sequence length="143" mass="16314">MDVFLLFVGDYVTVCSFLCVLYMCLCVGVSVSHPTVCSPFHPFTHKCFIIGFLDFHTRGGEAYPTYSSHLLRRLYPSSTLPTVATLNHSHMLLLSSFLHDPSSSFCYFNFHSTAPQIPNNCFFSFFCYRQNEILLQPAYLITN</sequence>
<name>A0A2M3ZLC5_9DIPT</name>
<evidence type="ECO:0000313" key="2">
    <source>
        <dbReference type="EMBL" id="MBW29260.1"/>
    </source>
</evidence>
<feature type="transmembrane region" description="Helical" evidence="1">
    <location>
        <begin position="12"/>
        <end position="31"/>
    </location>
</feature>
<keyword evidence="1" id="KW-0472">Membrane</keyword>
<dbReference type="AlphaFoldDB" id="A0A2M3ZLC5"/>
<keyword evidence="1" id="KW-1133">Transmembrane helix</keyword>
<accession>A0A2M3ZLC5</accession>
<dbReference type="EMBL" id="GGFM01008509">
    <property type="protein sequence ID" value="MBW29260.1"/>
    <property type="molecule type" value="Transcribed_RNA"/>
</dbReference>
<protein>
    <submittedName>
        <fullName evidence="2">Uncharacterized protein</fullName>
    </submittedName>
</protein>
<organism evidence="2">
    <name type="scientific">Anopheles braziliensis</name>
    <dbReference type="NCBI Taxonomy" id="58242"/>
    <lineage>
        <taxon>Eukaryota</taxon>
        <taxon>Metazoa</taxon>
        <taxon>Ecdysozoa</taxon>
        <taxon>Arthropoda</taxon>
        <taxon>Hexapoda</taxon>
        <taxon>Insecta</taxon>
        <taxon>Pterygota</taxon>
        <taxon>Neoptera</taxon>
        <taxon>Endopterygota</taxon>
        <taxon>Diptera</taxon>
        <taxon>Nematocera</taxon>
        <taxon>Culicoidea</taxon>
        <taxon>Culicidae</taxon>
        <taxon>Anophelinae</taxon>
        <taxon>Anopheles</taxon>
    </lineage>
</organism>
<keyword evidence="1" id="KW-0812">Transmembrane</keyword>
<proteinExistence type="predicted"/>
<evidence type="ECO:0000256" key="1">
    <source>
        <dbReference type="SAM" id="Phobius"/>
    </source>
</evidence>